<evidence type="ECO:0000256" key="8">
    <source>
        <dbReference type="ARBA" id="ARBA00047725"/>
    </source>
</evidence>
<evidence type="ECO:0000256" key="5">
    <source>
        <dbReference type="ARBA" id="ARBA00022666"/>
    </source>
</evidence>
<dbReference type="InterPro" id="IPR044861">
    <property type="entry name" value="IPNS-like_FE2OG_OXY"/>
</dbReference>
<dbReference type="InterPro" id="IPR005123">
    <property type="entry name" value="Oxoglu/Fe-dep_dioxygenase_dom"/>
</dbReference>
<dbReference type="Gene3D" id="2.60.120.330">
    <property type="entry name" value="B-lactam Antibiotic, Isopenicillin N Synthase, Chain"/>
    <property type="match status" value="1"/>
</dbReference>
<evidence type="ECO:0000256" key="10">
    <source>
        <dbReference type="RuleBase" id="RU003682"/>
    </source>
</evidence>
<comment type="catalytic activity">
    <reaction evidence="9">
        <text>L-arginine + 2-oxoglutarate + O2 = guanidine + L-glutamate 5-semialdehyde + succinate + CO2</text>
        <dbReference type="Rhea" id="RHEA:31535"/>
        <dbReference type="ChEBI" id="CHEBI:15379"/>
        <dbReference type="ChEBI" id="CHEBI:16526"/>
        <dbReference type="ChEBI" id="CHEBI:16810"/>
        <dbReference type="ChEBI" id="CHEBI:30031"/>
        <dbReference type="ChEBI" id="CHEBI:30087"/>
        <dbReference type="ChEBI" id="CHEBI:32682"/>
        <dbReference type="ChEBI" id="CHEBI:58066"/>
        <dbReference type="EC" id="1.14.20.7"/>
    </reaction>
</comment>
<evidence type="ECO:0000256" key="2">
    <source>
        <dbReference type="ARBA" id="ARBA00012293"/>
    </source>
</evidence>
<keyword evidence="13" id="KW-1185">Reference proteome</keyword>
<keyword evidence="5" id="KW-0266">Ethylene biosynthesis</keyword>
<protein>
    <recommendedName>
        <fullName evidence="4">2-oxoglutarate-dependent ethylene/succinate-forming enzyme</fullName>
        <ecNumber evidence="3">1.13.12.19</ecNumber>
        <ecNumber evidence="2">1.14.20.7</ecNumber>
    </recommendedName>
    <alternativeName>
        <fullName evidence="6">2-oxoglutarate dioxygenase (ethylene-forming)</fullName>
    </alternativeName>
    <alternativeName>
        <fullName evidence="7">2-oxoglutarate/L-arginine monooxygenase/decarboxylase (succinate-forming)</fullName>
    </alternativeName>
</protein>
<proteinExistence type="inferred from homology"/>
<name>A0ABZ0I0L4_9GAMM</name>
<accession>A0ABZ0I0L4</accession>
<feature type="domain" description="Fe2OG dioxygenase" evidence="11">
    <location>
        <begin position="148"/>
        <end position="255"/>
    </location>
</feature>
<comment type="similarity">
    <text evidence="10">Belongs to the iron/ascorbate-dependent oxidoreductase family.</text>
</comment>
<keyword evidence="10" id="KW-0479">Metal-binding</keyword>
<sequence>MTVAVVDMFSAEAEMAFVETLRRTGFAVLRNPPLDAARMEKMARDWRDFFLGEDKWNYLAEETPSGNTSGFIPPDVSETAVGHDRKDLKEFFHIVPETILPARLADDAAAHLDEARKLGKLLLGWLDIHCGNALPADLRGQLAESLSPSDSLLRILHYPPLTGDEQPGAVRAAAHEDINLITLLPVSAEPGLQVMARDGQWMDVPGRPGDVIVNSGDMLQEASSRQLPSTSHRVINPPDAHSNLSRISMPYFIAPDLDIRLSKHHTAGSYLKERLDLLAR</sequence>
<dbReference type="Proteomes" id="UP001626537">
    <property type="component" value="Chromosome"/>
</dbReference>
<evidence type="ECO:0000256" key="6">
    <source>
        <dbReference type="ARBA" id="ARBA00031011"/>
    </source>
</evidence>
<evidence type="ECO:0000313" key="13">
    <source>
        <dbReference type="Proteomes" id="UP001626537"/>
    </source>
</evidence>
<keyword evidence="10" id="KW-0560">Oxidoreductase</keyword>
<dbReference type="EC" id="1.14.20.7" evidence="2"/>
<comment type="catalytic activity">
    <reaction evidence="8">
        <text>2-oxoglutarate + O2 + 2 H(+) = ethene + 3 CO2 + H2O</text>
        <dbReference type="Rhea" id="RHEA:31523"/>
        <dbReference type="ChEBI" id="CHEBI:15377"/>
        <dbReference type="ChEBI" id="CHEBI:15378"/>
        <dbReference type="ChEBI" id="CHEBI:15379"/>
        <dbReference type="ChEBI" id="CHEBI:16526"/>
        <dbReference type="ChEBI" id="CHEBI:16810"/>
        <dbReference type="ChEBI" id="CHEBI:18153"/>
        <dbReference type="EC" id="1.13.12.19"/>
    </reaction>
</comment>
<dbReference type="PANTHER" id="PTHR47990">
    <property type="entry name" value="2-OXOGLUTARATE (2OG) AND FE(II)-DEPENDENT OXYGENASE SUPERFAMILY PROTEIN-RELATED"/>
    <property type="match status" value="1"/>
</dbReference>
<dbReference type="InterPro" id="IPR050231">
    <property type="entry name" value="Iron_ascorbate_oxido_reductase"/>
</dbReference>
<dbReference type="EMBL" id="CP136864">
    <property type="protein sequence ID" value="WOJ92711.1"/>
    <property type="molecule type" value="Genomic_DNA"/>
</dbReference>
<dbReference type="InterPro" id="IPR027443">
    <property type="entry name" value="IPNS-like_sf"/>
</dbReference>
<comment type="pathway">
    <text evidence="1">Alkene biosynthesis; ethylene biosynthesis via 2-oxoglutarate.</text>
</comment>
<gene>
    <name evidence="12" type="ORF">R0135_13075</name>
</gene>
<evidence type="ECO:0000256" key="4">
    <source>
        <dbReference type="ARBA" id="ARBA00019045"/>
    </source>
</evidence>
<evidence type="ECO:0000259" key="11">
    <source>
        <dbReference type="PROSITE" id="PS51471"/>
    </source>
</evidence>
<evidence type="ECO:0000256" key="3">
    <source>
        <dbReference type="ARBA" id="ARBA00012531"/>
    </source>
</evidence>
<organism evidence="12 13">
    <name type="scientific">Congregibacter variabilis</name>
    <dbReference type="NCBI Taxonomy" id="3081200"/>
    <lineage>
        <taxon>Bacteria</taxon>
        <taxon>Pseudomonadati</taxon>
        <taxon>Pseudomonadota</taxon>
        <taxon>Gammaproteobacteria</taxon>
        <taxon>Cellvibrionales</taxon>
        <taxon>Halieaceae</taxon>
        <taxon>Congregibacter</taxon>
    </lineage>
</organism>
<reference evidence="12 13" key="1">
    <citation type="submission" date="2023-10" db="EMBL/GenBank/DDBJ databases">
        <title>Two novel species belonging to the OM43/NOR5 clade.</title>
        <authorList>
            <person name="Park M."/>
        </authorList>
    </citation>
    <scope>NUCLEOTIDE SEQUENCE [LARGE SCALE GENOMIC DNA]</scope>
    <source>
        <strain evidence="12 13">IMCC43200</strain>
    </source>
</reference>
<dbReference type="EC" id="1.13.12.19" evidence="3"/>
<dbReference type="RefSeq" id="WP_407347310.1">
    <property type="nucleotide sequence ID" value="NZ_CP136864.1"/>
</dbReference>
<dbReference type="PROSITE" id="PS51471">
    <property type="entry name" value="FE2OG_OXY"/>
    <property type="match status" value="1"/>
</dbReference>
<evidence type="ECO:0000313" key="12">
    <source>
        <dbReference type="EMBL" id="WOJ92711.1"/>
    </source>
</evidence>
<keyword evidence="10" id="KW-0408">Iron</keyword>
<evidence type="ECO:0000256" key="9">
    <source>
        <dbReference type="ARBA" id="ARBA00049359"/>
    </source>
</evidence>
<evidence type="ECO:0000256" key="7">
    <source>
        <dbReference type="ARBA" id="ARBA00031282"/>
    </source>
</evidence>
<dbReference type="Pfam" id="PF03171">
    <property type="entry name" value="2OG-FeII_Oxy"/>
    <property type="match status" value="1"/>
</dbReference>
<evidence type="ECO:0000256" key="1">
    <source>
        <dbReference type="ARBA" id="ARBA00004767"/>
    </source>
</evidence>
<dbReference type="SUPFAM" id="SSF51197">
    <property type="entry name" value="Clavaminate synthase-like"/>
    <property type="match status" value="1"/>
</dbReference>